<organism evidence="1 2">
    <name type="scientific">Peribacillus glennii</name>
    <dbReference type="NCBI Taxonomy" id="2303991"/>
    <lineage>
        <taxon>Bacteria</taxon>
        <taxon>Bacillati</taxon>
        <taxon>Bacillota</taxon>
        <taxon>Bacilli</taxon>
        <taxon>Bacillales</taxon>
        <taxon>Bacillaceae</taxon>
        <taxon>Peribacillus</taxon>
    </lineage>
</organism>
<evidence type="ECO:0000313" key="1">
    <source>
        <dbReference type="EMBL" id="RFU65929.1"/>
    </source>
</evidence>
<dbReference type="OrthoDB" id="2965348at2"/>
<reference evidence="1 2" key="1">
    <citation type="submission" date="2018-08" db="EMBL/GenBank/DDBJ databases">
        <title>Bacillus chawlae sp. nov., Bacillus glennii sp. nov., and Bacillus saganii sp. nov. Isolated from the Vehicle Assembly Building at Kennedy Space Center where the Viking Spacecraft were Assembled.</title>
        <authorList>
            <person name="Seuylemezian A."/>
            <person name="Vaishampayan P."/>
        </authorList>
    </citation>
    <scope>NUCLEOTIDE SEQUENCE [LARGE SCALE GENOMIC DNA]</scope>
    <source>
        <strain evidence="1 2">V44-8</strain>
    </source>
</reference>
<name>A0A372LIN5_9BACI</name>
<accession>A0A372LIN5</accession>
<comment type="caution">
    <text evidence="1">The sequence shown here is derived from an EMBL/GenBank/DDBJ whole genome shotgun (WGS) entry which is preliminary data.</text>
</comment>
<gene>
    <name evidence="1" type="ORF">D0466_08705</name>
</gene>
<dbReference type="InterPro" id="IPR019642">
    <property type="entry name" value="DUF2507"/>
</dbReference>
<proteinExistence type="predicted"/>
<dbReference type="SUPFAM" id="SSF111126">
    <property type="entry name" value="Ligand-binding domain in the NO signalling and Golgi transport"/>
    <property type="match status" value="1"/>
</dbReference>
<dbReference type="Proteomes" id="UP000262939">
    <property type="component" value="Unassembled WGS sequence"/>
</dbReference>
<dbReference type="EMBL" id="QVTD01000003">
    <property type="protein sequence ID" value="RFU65929.1"/>
    <property type="molecule type" value="Genomic_DNA"/>
</dbReference>
<dbReference type="Pfam" id="PF10702">
    <property type="entry name" value="DUF2507"/>
    <property type="match status" value="1"/>
</dbReference>
<dbReference type="Gene3D" id="3.30.1380.20">
    <property type="entry name" value="Trafficking protein particle complex subunit 3"/>
    <property type="match status" value="1"/>
</dbReference>
<sequence>MKVSNTELVENKDDQELQIPAFAYELVREVLLDDILGKDSPQILYWAGKRMARRFPLSGRDEIISFFRNAGWGNLQVVKESKDETQFLLSGDVVSRRLDVNNQCHFQLEAGFLAEQFSLQTKLLTEATEETKRRAKKVTFTVKWDKKDSLL</sequence>
<keyword evidence="2" id="KW-1185">Reference proteome</keyword>
<dbReference type="AlphaFoldDB" id="A0A372LIN5"/>
<dbReference type="RefSeq" id="WP_117322098.1">
    <property type="nucleotide sequence ID" value="NZ_QVTD01000003.1"/>
</dbReference>
<evidence type="ECO:0000313" key="2">
    <source>
        <dbReference type="Proteomes" id="UP000262939"/>
    </source>
</evidence>
<dbReference type="PANTHER" id="PTHR35090:SF1">
    <property type="entry name" value="SLR0144 PROTEIN"/>
    <property type="match status" value="1"/>
</dbReference>
<protein>
    <submittedName>
        <fullName evidence="1">DUF2507 domain-containing protein</fullName>
    </submittedName>
</protein>
<dbReference type="PANTHER" id="PTHR35090">
    <property type="entry name" value="DNA-DIRECTED RNA POLYMERASE SUBUNIT I"/>
    <property type="match status" value="1"/>
</dbReference>
<dbReference type="InterPro" id="IPR024096">
    <property type="entry name" value="NO_sig/Golgi_transp_ligand-bd"/>
</dbReference>